<keyword evidence="5 7" id="KW-0505">Motor protein</keyword>
<feature type="compositionally biased region" description="Low complexity" evidence="10">
    <location>
        <begin position="20"/>
        <end position="31"/>
    </location>
</feature>
<dbReference type="EMBL" id="JACEFO010002177">
    <property type="protein sequence ID" value="KAF8676101.1"/>
    <property type="molecule type" value="Genomic_DNA"/>
</dbReference>
<evidence type="ECO:0000256" key="9">
    <source>
        <dbReference type="SAM" id="Coils"/>
    </source>
</evidence>
<reference evidence="12" key="1">
    <citation type="submission" date="2020-07" db="EMBL/GenBank/DDBJ databases">
        <title>Genome sequence and genetic diversity analysis of an under-domesticated orphan crop, white fonio (Digitaria exilis).</title>
        <authorList>
            <person name="Bennetzen J.L."/>
            <person name="Chen S."/>
            <person name="Ma X."/>
            <person name="Wang X."/>
            <person name="Yssel A.E.J."/>
            <person name="Chaluvadi S.R."/>
            <person name="Johnson M."/>
            <person name="Gangashetty P."/>
            <person name="Hamidou F."/>
            <person name="Sanogo M.D."/>
            <person name="Zwaenepoel A."/>
            <person name="Wallace J."/>
            <person name="Van De Peer Y."/>
            <person name="Van Deynze A."/>
        </authorList>
    </citation>
    <scope>NUCLEOTIDE SEQUENCE</scope>
    <source>
        <tissue evidence="12">Leaves</tissue>
    </source>
</reference>
<dbReference type="GO" id="GO:0008017">
    <property type="term" value="F:microtubule binding"/>
    <property type="evidence" value="ECO:0007669"/>
    <property type="project" value="InterPro"/>
</dbReference>
<dbReference type="InterPro" id="IPR036961">
    <property type="entry name" value="Kinesin_motor_dom_sf"/>
</dbReference>
<dbReference type="GO" id="GO:0007018">
    <property type="term" value="P:microtubule-based movement"/>
    <property type="evidence" value="ECO:0007669"/>
    <property type="project" value="InterPro"/>
</dbReference>
<keyword evidence="13" id="KW-1185">Reference proteome</keyword>
<evidence type="ECO:0000256" key="3">
    <source>
        <dbReference type="ARBA" id="ARBA00022840"/>
    </source>
</evidence>
<dbReference type="GO" id="GO:0005874">
    <property type="term" value="C:microtubule"/>
    <property type="evidence" value="ECO:0007669"/>
    <property type="project" value="UniProtKB-KW"/>
</dbReference>
<dbReference type="InterPro" id="IPR027640">
    <property type="entry name" value="Kinesin-like_fam"/>
</dbReference>
<feature type="coiled-coil region" evidence="9">
    <location>
        <begin position="644"/>
        <end position="678"/>
    </location>
</feature>
<evidence type="ECO:0000256" key="8">
    <source>
        <dbReference type="RuleBase" id="RU000394"/>
    </source>
</evidence>
<keyword evidence="1 8" id="KW-0493">Microtubule</keyword>
<dbReference type="FunFam" id="3.40.850.10:FF:000054">
    <property type="entry name" value="Kinesin-like protein"/>
    <property type="match status" value="1"/>
</dbReference>
<dbReference type="Gene3D" id="3.40.850.10">
    <property type="entry name" value="Kinesin motor domain"/>
    <property type="match status" value="1"/>
</dbReference>
<dbReference type="PANTHER" id="PTHR47968">
    <property type="entry name" value="CENTROMERE PROTEIN E"/>
    <property type="match status" value="1"/>
</dbReference>
<evidence type="ECO:0000256" key="5">
    <source>
        <dbReference type="ARBA" id="ARBA00023175"/>
    </source>
</evidence>
<dbReference type="Proteomes" id="UP000636709">
    <property type="component" value="Unassembled WGS sequence"/>
</dbReference>
<evidence type="ECO:0000256" key="2">
    <source>
        <dbReference type="ARBA" id="ARBA00022741"/>
    </source>
</evidence>
<evidence type="ECO:0000256" key="6">
    <source>
        <dbReference type="ARBA" id="ARBA00060769"/>
    </source>
</evidence>
<dbReference type="Pfam" id="PF00225">
    <property type="entry name" value="Kinesin"/>
    <property type="match status" value="1"/>
</dbReference>
<comment type="similarity">
    <text evidence="6">Belongs to the TRAFAC class myosin-kinesin ATPase superfamily. Kinesin family. KIN-8 subfamily.</text>
</comment>
<feature type="coiled-coil region" evidence="9">
    <location>
        <begin position="571"/>
        <end position="598"/>
    </location>
</feature>
<dbReference type="SUPFAM" id="SSF52540">
    <property type="entry name" value="P-loop containing nucleoside triphosphate hydrolases"/>
    <property type="match status" value="1"/>
</dbReference>
<comment type="caution">
    <text evidence="12">The sequence shown here is derived from an EMBL/GenBank/DDBJ whole genome shotgun (WGS) entry which is preliminary data.</text>
</comment>
<keyword evidence="3 7" id="KW-0067">ATP-binding</keyword>
<dbReference type="PRINTS" id="PR00380">
    <property type="entry name" value="KINESINHEAVY"/>
</dbReference>
<feature type="domain" description="Kinesin motor" evidence="11">
    <location>
        <begin position="216"/>
        <end position="545"/>
    </location>
</feature>
<sequence>MPVATRSRVTAAGGCGGDGAQAWGSASAAPALRHDARAPREGATIHNHHRLKEKLHALTLLHEQHKQQLAASEARGAAARQHRRSIRLLNAAEIVNDENAEGEEGGEVAMLHHNAFALVPETAVLRENMAPPQARAPSKDSHVVLFAPPAEPQEKENVVGRAGNIMSCPIKKAVFPALRVPRAPPSRKLSLGGTVGCKLKAAGEVGVGTAEVAENRILVFVRLRPMSKKEEEAGSTSCVKIVNKKEVYLTEYASENDYLRLKRVRGRHFCFDSAFPDSTTQAEVYSTSTADLVEGVLQGRNGTVFCYGATGAGKTYTMLGTMENPGIMVLAIKDLFSKVRQRSHDGNHSIQLSYLEIYNETVRDLLSPGRPLHLREDKQGIVAAGLTQYRAYSTDEVMKLLQRGNKNRTTEPTRVNETSSRSHAILQVVVEYRSMDGVNIVTRVGKLSLIDLAGSERAMATEQRTQRSIEGANINRSLLTLSSCINALVEGKKHIPYRNSKLTQLLKDSLGGSCNTVMVANISPSNLSYGETQNTLHWADRAKEIKTKAFTTANEEVLNVAYSETDQAKLLLELQKENSVLREQLAKLQQKLLTVQAQTLASNTSPKQFPVPSSHVSTPCSTQRKVKRSILAGNCLNTPDSKRLAADNTKVGELQRKVRTLEAEIEKMKKEHLLQLKQKDEFIRELINRKASNNHEETCDRRVVTRASLRKAQSNASAGELKSPSHRFTSPAPAAKKRTFWDIGGNSPSILAANGRKTRSHVATETPKKVSSMLLQPGFARQRAIH</sequence>
<dbReference type="InterPro" id="IPR019821">
    <property type="entry name" value="Kinesin_motor_CS"/>
</dbReference>
<feature type="binding site" evidence="7">
    <location>
        <begin position="308"/>
        <end position="315"/>
    </location>
    <ligand>
        <name>ATP</name>
        <dbReference type="ChEBI" id="CHEBI:30616"/>
    </ligand>
</feature>
<evidence type="ECO:0000256" key="10">
    <source>
        <dbReference type="SAM" id="MobiDB-lite"/>
    </source>
</evidence>
<dbReference type="PANTHER" id="PTHR47968:SF13">
    <property type="entry name" value="KINESIN-LIKE PROTEIN KIF19 ISOFORM X1"/>
    <property type="match status" value="1"/>
</dbReference>
<evidence type="ECO:0000313" key="13">
    <source>
        <dbReference type="Proteomes" id="UP000636709"/>
    </source>
</evidence>
<proteinExistence type="inferred from homology"/>
<dbReference type="PROSITE" id="PS50067">
    <property type="entry name" value="KINESIN_MOTOR_2"/>
    <property type="match status" value="1"/>
</dbReference>
<keyword evidence="4 9" id="KW-0175">Coiled coil</keyword>
<dbReference type="InterPro" id="IPR027417">
    <property type="entry name" value="P-loop_NTPase"/>
</dbReference>
<dbReference type="AlphaFoldDB" id="A0A835EAG5"/>
<dbReference type="InterPro" id="IPR001752">
    <property type="entry name" value="Kinesin_motor_dom"/>
</dbReference>
<organism evidence="12 13">
    <name type="scientific">Digitaria exilis</name>
    <dbReference type="NCBI Taxonomy" id="1010633"/>
    <lineage>
        <taxon>Eukaryota</taxon>
        <taxon>Viridiplantae</taxon>
        <taxon>Streptophyta</taxon>
        <taxon>Embryophyta</taxon>
        <taxon>Tracheophyta</taxon>
        <taxon>Spermatophyta</taxon>
        <taxon>Magnoliopsida</taxon>
        <taxon>Liliopsida</taxon>
        <taxon>Poales</taxon>
        <taxon>Poaceae</taxon>
        <taxon>PACMAD clade</taxon>
        <taxon>Panicoideae</taxon>
        <taxon>Panicodae</taxon>
        <taxon>Paniceae</taxon>
        <taxon>Anthephorinae</taxon>
        <taxon>Digitaria</taxon>
    </lineage>
</organism>
<dbReference type="GO" id="GO:0003777">
    <property type="term" value="F:microtubule motor activity"/>
    <property type="evidence" value="ECO:0007669"/>
    <property type="project" value="InterPro"/>
</dbReference>
<keyword evidence="2 7" id="KW-0547">Nucleotide-binding</keyword>
<evidence type="ECO:0000256" key="1">
    <source>
        <dbReference type="ARBA" id="ARBA00022701"/>
    </source>
</evidence>
<dbReference type="GO" id="GO:0005524">
    <property type="term" value="F:ATP binding"/>
    <property type="evidence" value="ECO:0007669"/>
    <property type="project" value="UniProtKB-UniRule"/>
</dbReference>
<protein>
    <recommendedName>
        <fullName evidence="8">Kinesin-like protein</fullName>
    </recommendedName>
</protein>
<dbReference type="PROSITE" id="PS00411">
    <property type="entry name" value="KINESIN_MOTOR_1"/>
    <property type="match status" value="1"/>
</dbReference>
<evidence type="ECO:0000256" key="4">
    <source>
        <dbReference type="ARBA" id="ARBA00023054"/>
    </source>
</evidence>
<feature type="region of interest" description="Disordered" evidence="10">
    <location>
        <begin position="1"/>
        <end position="31"/>
    </location>
</feature>
<evidence type="ECO:0000313" key="12">
    <source>
        <dbReference type="EMBL" id="KAF8676101.1"/>
    </source>
</evidence>
<dbReference type="OrthoDB" id="3176171at2759"/>
<evidence type="ECO:0000256" key="7">
    <source>
        <dbReference type="PROSITE-ProRule" id="PRU00283"/>
    </source>
</evidence>
<gene>
    <name evidence="12" type="ORF">HU200_047606</name>
</gene>
<name>A0A835EAG5_9POAL</name>
<dbReference type="SMART" id="SM00129">
    <property type="entry name" value="KISc"/>
    <property type="match status" value="1"/>
</dbReference>
<evidence type="ECO:0000259" key="11">
    <source>
        <dbReference type="PROSITE" id="PS50067"/>
    </source>
</evidence>
<accession>A0A835EAG5</accession>